<protein>
    <submittedName>
        <fullName evidence="3">Cobalamin ABC transporter substrate-binding protein</fullName>
    </submittedName>
</protein>
<dbReference type="KEGG" id="rhp:LPB142_05735"/>
<reference evidence="3 4" key="1">
    <citation type="submission" date="2016-10" db="EMBL/GenBank/DDBJ databases">
        <title>Rhodobacter sp. LPB0142, isolated from sea water.</title>
        <authorList>
            <person name="Kim E."/>
            <person name="Yi H."/>
        </authorList>
    </citation>
    <scope>NUCLEOTIDE SEQUENCE [LARGE SCALE GENOMIC DNA]</scope>
    <source>
        <strain evidence="3 4">LPB0142</strain>
    </source>
</reference>
<dbReference type="SUPFAM" id="SSF53807">
    <property type="entry name" value="Helical backbone' metal receptor"/>
    <property type="match status" value="1"/>
</dbReference>
<sequence length="282" mass="29147">MVIRAGGLALALATLPCGAGLAAPPTTPPARVVSINLCTDQLAMRLAAPGQLVSVSMLARDPRSSAMAEAAKAWPVNQGLAEEVYLLHPDLVLAGRYTARASVEMLTRLGVTVVIFDPADSLEALRDGIEKMGAALGREEAAAAELAAFDARLAAIRAAAPAPARRPTAATYEANGYTSGAETLAGEIIETAGYRPIAGDLGFPYGGMLPLEALVMADPDLVIRGARQPGASRSEEVLDHPALAALSGASAVVEDHDWICGLPSVLDAVERLMRAAPPEEAR</sequence>
<keyword evidence="1" id="KW-0732">Signal</keyword>
<evidence type="ECO:0000256" key="1">
    <source>
        <dbReference type="SAM" id="SignalP"/>
    </source>
</evidence>
<dbReference type="InterPro" id="IPR050902">
    <property type="entry name" value="ABC_Transporter_SBP"/>
</dbReference>
<feature type="signal peptide" evidence="1">
    <location>
        <begin position="1"/>
        <end position="22"/>
    </location>
</feature>
<name>A0A1D9MAR4_9RHOB</name>
<evidence type="ECO:0000313" key="4">
    <source>
        <dbReference type="Proteomes" id="UP000176562"/>
    </source>
</evidence>
<dbReference type="Gene3D" id="3.40.50.1980">
    <property type="entry name" value="Nitrogenase molybdenum iron protein domain"/>
    <property type="match status" value="2"/>
</dbReference>
<feature type="domain" description="Fe/B12 periplasmic-binding" evidence="2">
    <location>
        <begin position="31"/>
        <end position="280"/>
    </location>
</feature>
<evidence type="ECO:0000313" key="3">
    <source>
        <dbReference type="EMBL" id="AOZ68880.1"/>
    </source>
</evidence>
<accession>A0A1D9MAR4</accession>
<proteinExistence type="predicted"/>
<evidence type="ECO:0000259" key="2">
    <source>
        <dbReference type="PROSITE" id="PS50983"/>
    </source>
</evidence>
<dbReference type="Proteomes" id="UP000176562">
    <property type="component" value="Chromosome"/>
</dbReference>
<gene>
    <name evidence="3" type="ORF">LPB142_05735</name>
</gene>
<organism evidence="3 4">
    <name type="scientific">Rhodobacter xanthinilyticus</name>
    <dbReference type="NCBI Taxonomy" id="1850250"/>
    <lineage>
        <taxon>Bacteria</taxon>
        <taxon>Pseudomonadati</taxon>
        <taxon>Pseudomonadota</taxon>
        <taxon>Alphaproteobacteria</taxon>
        <taxon>Rhodobacterales</taxon>
        <taxon>Rhodobacter group</taxon>
        <taxon>Rhodobacter</taxon>
    </lineage>
</organism>
<keyword evidence="4" id="KW-1185">Reference proteome</keyword>
<dbReference type="STRING" id="1850250.LPB142_05735"/>
<dbReference type="InterPro" id="IPR002491">
    <property type="entry name" value="ABC_transptr_periplasmic_BD"/>
</dbReference>
<dbReference type="AlphaFoldDB" id="A0A1D9MAR4"/>
<dbReference type="PANTHER" id="PTHR30535:SF34">
    <property type="entry name" value="MOLYBDATE-BINDING PROTEIN MOLA"/>
    <property type="match status" value="1"/>
</dbReference>
<dbReference type="EMBL" id="CP017781">
    <property type="protein sequence ID" value="AOZ68880.1"/>
    <property type="molecule type" value="Genomic_DNA"/>
</dbReference>
<dbReference type="Pfam" id="PF01497">
    <property type="entry name" value="Peripla_BP_2"/>
    <property type="match status" value="1"/>
</dbReference>
<dbReference type="RefSeq" id="WP_071165780.1">
    <property type="nucleotide sequence ID" value="NZ_CP017781.1"/>
</dbReference>
<dbReference type="PROSITE" id="PS50983">
    <property type="entry name" value="FE_B12_PBP"/>
    <property type="match status" value="1"/>
</dbReference>
<feature type="chain" id="PRO_5009443464" evidence="1">
    <location>
        <begin position="23"/>
        <end position="282"/>
    </location>
</feature>
<dbReference type="PANTHER" id="PTHR30535">
    <property type="entry name" value="VITAMIN B12-BINDING PROTEIN"/>
    <property type="match status" value="1"/>
</dbReference>